<protein>
    <submittedName>
        <fullName evidence="2">Uncharacterized protein</fullName>
    </submittedName>
</protein>
<feature type="region of interest" description="Disordered" evidence="1">
    <location>
        <begin position="77"/>
        <end position="131"/>
    </location>
</feature>
<evidence type="ECO:0000313" key="2">
    <source>
        <dbReference type="EMBL" id="SFE39303.1"/>
    </source>
</evidence>
<gene>
    <name evidence="2" type="ORF">SAMN05216283_10131</name>
</gene>
<dbReference type="EMBL" id="FONW01000001">
    <property type="protein sequence ID" value="SFE39303.1"/>
    <property type="molecule type" value="Genomic_DNA"/>
</dbReference>
<reference evidence="2 3" key="1">
    <citation type="submission" date="2016-10" db="EMBL/GenBank/DDBJ databases">
        <authorList>
            <person name="de Groot N.N."/>
        </authorList>
    </citation>
    <scope>NUCLEOTIDE SEQUENCE [LARGE SCALE GENOMIC DNA]</scope>
    <source>
        <strain evidence="2 3">CGMCC 1.9156</strain>
    </source>
</reference>
<dbReference type="RefSeq" id="WP_093917796.1">
    <property type="nucleotide sequence ID" value="NZ_FONW01000001.1"/>
</dbReference>
<evidence type="ECO:0000256" key="1">
    <source>
        <dbReference type="SAM" id="MobiDB-lite"/>
    </source>
</evidence>
<feature type="compositionally biased region" description="Acidic residues" evidence="1">
    <location>
        <begin position="175"/>
        <end position="185"/>
    </location>
</feature>
<evidence type="ECO:0000313" key="3">
    <source>
        <dbReference type="Proteomes" id="UP000198964"/>
    </source>
</evidence>
<organism evidence="2 3">
    <name type="scientific">Sunxiuqinia elliptica</name>
    <dbReference type="NCBI Taxonomy" id="655355"/>
    <lineage>
        <taxon>Bacteria</taxon>
        <taxon>Pseudomonadati</taxon>
        <taxon>Bacteroidota</taxon>
        <taxon>Bacteroidia</taxon>
        <taxon>Marinilabiliales</taxon>
        <taxon>Prolixibacteraceae</taxon>
        <taxon>Sunxiuqinia</taxon>
    </lineage>
</organism>
<dbReference type="AlphaFoldDB" id="A0A1I2A8J1"/>
<proteinExistence type="predicted"/>
<feature type="compositionally biased region" description="Basic and acidic residues" evidence="1">
    <location>
        <begin position="164"/>
        <end position="174"/>
    </location>
</feature>
<dbReference type="Proteomes" id="UP000198964">
    <property type="component" value="Unassembled WGS sequence"/>
</dbReference>
<feature type="region of interest" description="Disordered" evidence="1">
    <location>
        <begin position="156"/>
        <end position="188"/>
    </location>
</feature>
<keyword evidence="3" id="KW-1185">Reference proteome</keyword>
<sequence length="292" mass="33136">MEKQKLIQIILKDLRELDDIADGLGRSQGLSNFEIDIALSKSKLIYQEFQFLQEIEKQKVEIPSIPKPVEAPVKETLADHPAPQVETVAQEEAEEERPTETPTAEKPETVSEEKVAEQHKPETASEASITEEEIAVEIKNEPLESTTATKEAIEVEEIAAESPAPKEEPQKKDDTIDEEELTEEPTEQKIVGENFAKGKSLNDLLLESKTLDQKLANSPIEKLETAIGLNDRFQYTRELFNNNPELFRDTVKEIDQSTNLEEAVSFLNSNFKWKKTETSIQFAQLVKRRFTN</sequence>
<accession>A0A1I2A8J1</accession>
<dbReference type="STRING" id="655355.SAMN05216283_10131"/>
<name>A0A1I2A8J1_9BACT</name>
<feature type="compositionally biased region" description="Basic and acidic residues" evidence="1">
    <location>
        <begin position="96"/>
        <end position="123"/>
    </location>
</feature>